<dbReference type="CDD" id="cd04586">
    <property type="entry name" value="CBS_pair_BON_assoc"/>
    <property type="match status" value="1"/>
</dbReference>
<dbReference type="SMART" id="SM00116">
    <property type="entry name" value="CBS"/>
    <property type="match status" value="2"/>
</dbReference>
<dbReference type="PROSITE" id="PS50914">
    <property type="entry name" value="BON"/>
    <property type="match status" value="1"/>
</dbReference>
<feature type="domain" description="CBS" evidence="4">
    <location>
        <begin position="10"/>
        <end position="69"/>
    </location>
</feature>
<name>A0ABV8BMX5_9PSEU</name>
<feature type="domain" description="CBS" evidence="4">
    <location>
        <begin position="91"/>
        <end position="148"/>
    </location>
</feature>
<evidence type="ECO:0000313" key="6">
    <source>
        <dbReference type="Proteomes" id="UP001595690"/>
    </source>
</evidence>
<dbReference type="Pfam" id="PF04972">
    <property type="entry name" value="BON"/>
    <property type="match status" value="1"/>
</dbReference>
<dbReference type="Gene3D" id="3.30.1340.30">
    <property type="match status" value="1"/>
</dbReference>
<gene>
    <name evidence="5" type="ORF">ACFOWZ_04650</name>
</gene>
<feature type="domain" description="BON" evidence="3">
    <location>
        <begin position="144"/>
        <end position="213"/>
    </location>
</feature>
<dbReference type="RefSeq" id="WP_382369204.1">
    <property type="nucleotide sequence ID" value="NZ_JBHRZI010000007.1"/>
</dbReference>
<evidence type="ECO:0000313" key="5">
    <source>
        <dbReference type="EMBL" id="MFC3890752.1"/>
    </source>
</evidence>
<reference evidence="6" key="1">
    <citation type="journal article" date="2019" name="Int. J. Syst. Evol. Microbiol.">
        <title>The Global Catalogue of Microorganisms (GCM) 10K type strain sequencing project: providing services to taxonomists for standard genome sequencing and annotation.</title>
        <authorList>
            <consortium name="The Broad Institute Genomics Platform"/>
            <consortium name="The Broad Institute Genome Sequencing Center for Infectious Disease"/>
            <person name="Wu L."/>
            <person name="Ma J."/>
        </authorList>
    </citation>
    <scope>NUCLEOTIDE SEQUENCE [LARGE SCALE GENOMIC DNA]</scope>
    <source>
        <strain evidence="6">CGMCC 4.7405</strain>
    </source>
</reference>
<protein>
    <submittedName>
        <fullName evidence="5">CBS domain-containing protein</fullName>
    </submittedName>
</protein>
<dbReference type="PANTHER" id="PTHR43080:SF29">
    <property type="entry name" value="OS02G0818000 PROTEIN"/>
    <property type="match status" value="1"/>
</dbReference>
<dbReference type="PIRSF" id="PIRSF036990">
    <property type="entry name" value="UCP036990_CBS_BON"/>
    <property type="match status" value="1"/>
</dbReference>
<evidence type="ECO:0000259" key="3">
    <source>
        <dbReference type="PROSITE" id="PS50914"/>
    </source>
</evidence>
<sequence length="226" mass="24850">MRRLSVASLMTSEVVTAHPETPFKDLALLMKEHGISAVPVVEGDYAVGVVSEADLLAKEEFRGGTRPAVLSSRAEKRRWRRALGGTAREVMTTPVRTIRMDASASTAAVELAKAGVRRLFVVDVEGALVGVLSRRDLLKVFVKDDEALRAEIQDEVFGSSTWLNPATVDITVHDGVVTMRGLLERRSDVDLAAYFVRVLPGVVGLENELEYEWDDTLRPRRAGMFG</sequence>
<dbReference type="InterPro" id="IPR051257">
    <property type="entry name" value="Diverse_CBS-Domain"/>
</dbReference>
<proteinExistence type="predicted"/>
<keyword evidence="1 2" id="KW-0129">CBS domain</keyword>
<dbReference type="Gene3D" id="3.10.580.10">
    <property type="entry name" value="CBS-domain"/>
    <property type="match status" value="1"/>
</dbReference>
<comment type="caution">
    <text evidence="5">The sequence shown here is derived from an EMBL/GenBank/DDBJ whole genome shotgun (WGS) entry which is preliminary data.</text>
</comment>
<evidence type="ECO:0000256" key="1">
    <source>
        <dbReference type="ARBA" id="ARBA00023122"/>
    </source>
</evidence>
<keyword evidence="6" id="KW-1185">Reference proteome</keyword>
<organism evidence="5 6">
    <name type="scientific">Lentzea rhizosphaerae</name>
    <dbReference type="NCBI Taxonomy" id="2041025"/>
    <lineage>
        <taxon>Bacteria</taxon>
        <taxon>Bacillati</taxon>
        <taxon>Actinomycetota</taxon>
        <taxon>Actinomycetes</taxon>
        <taxon>Pseudonocardiales</taxon>
        <taxon>Pseudonocardiaceae</taxon>
        <taxon>Lentzea</taxon>
    </lineage>
</organism>
<dbReference type="EMBL" id="JBHRZI010000007">
    <property type="protein sequence ID" value="MFC3890752.1"/>
    <property type="molecule type" value="Genomic_DNA"/>
</dbReference>
<dbReference type="SUPFAM" id="SSF54631">
    <property type="entry name" value="CBS-domain pair"/>
    <property type="match status" value="1"/>
</dbReference>
<dbReference type="InterPro" id="IPR007055">
    <property type="entry name" value="BON_dom"/>
</dbReference>
<evidence type="ECO:0000259" key="4">
    <source>
        <dbReference type="PROSITE" id="PS51371"/>
    </source>
</evidence>
<dbReference type="InterPro" id="IPR017080">
    <property type="entry name" value="UCP036990_CBS_BON"/>
</dbReference>
<dbReference type="Pfam" id="PF00571">
    <property type="entry name" value="CBS"/>
    <property type="match status" value="2"/>
</dbReference>
<evidence type="ECO:0000256" key="2">
    <source>
        <dbReference type="PROSITE-ProRule" id="PRU00703"/>
    </source>
</evidence>
<accession>A0ABV8BMX5</accession>
<dbReference type="InterPro" id="IPR000644">
    <property type="entry name" value="CBS_dom"/>
</dbReference>
<dbReference type="PANTHER" id="PTHR43080">
    <property type="entry name" value="CBS DOMAIN-CONTAINING PROTEIN CBSX3, MITOCHONDRIAL"/>
    <property type="match status" value="1"/>
</dbReference>
<dbReference type="Proteomes" id="UP001595690">
    <property type="component" value="Unassembled WGS sequence"/>
</dbReference>
<dbReference type="PROSITE" id="PS51371">
    <property type="entry name" value="CBS"/>
    <property type="match status" value="2"/>
</dbReference>
<dbReference type="InterPro" id="IPR046342">
    <property type="entry name" value="CBS_dom_sf"/>
</dbReference>